<accession>A0A0F3IUH7</accession>
<comment type="caution">
    <text evidence="3">The sequence shown here is derived from an EMBL/GenBank/DDBJ whole genome shotgun (WGS) entry which is preliminary data.</text>
</comment>
<organism evidence="3 4">
    <name type="scientific">Elstera litoralis</name>
    <dbReference type="NCBI Taxonomy" id="552518"/>
    <lineage>
        <taxon>Bacteria</taxon>
        <taxon>Pseudomonadati</taxon>
        <taxon>Pseudomonadota</taxon>
        <taxon>Alphaproteobacteria</taxon>
        <taxon>Rhodospirillales</taxon>
        <taxon>Rhodospirillaceae</taxon>
        <taxon>Elstera</taxon>
    </lineage>
</organism>
<dbReference type="PANTHER" id="PTHR35936:SF17">
    <property type="entry name" value="ARGININE-BINDING EXTRACELLULAR PROTEIN ARTP"/>
    <property type="match status" value="1"/>
</dbReference>
<dbReference type="PANTHER" id="PTHR35936">
    <property type="entry name" value="MEMBRANE-BOUND LYTIC MUREIN TRANSGLYCOSYLASE F"/>
    <property type="match status" value="1"/>
</dbReference>
<protein>
    <recommendedName>
        <fullName evidence="2">Solute-binding protein family 3/N-terminal domain-containing protein</fullName>
    </recommendedName>
</protein>
<dbReference type="AlphaFoldDB" id="A0A0F3IUH7"/>
<dbReference type="Proteomes" id="UP000033774">
    <property type="component" value="Unassembled WGS sequence"/>
</dbReference>
<dbReference type="InterPro" id="IPR001638">
    <property type="entry name" value="Solute-binding_3/MltF_N"/>
</dbReference>
<sequence>MEIARHLLPNLGVPSIQFIETEFSELLDGLTDGRWAMTTGLFITEARRERVDFSRPIWELPDGLLIRSETAADIHGYTSLAQSPTRRLGIIQDQVQHQTARRLGVPNDRISLFNTYEAAAHAVRAGTIDAYASVALAHRGHLALNPDPYLTVVEVPSTEKPPERGGFAFAKTDASLRQAVDTALTAFVNTPPHHALAARFGFSLPA</sequence>
<reference evidence="3 4" key="1">
    <citation type="submission" date="2015-03" db="EMBL/GenBank/DDBJ databases">
        <title>Draft genome sequence of Elstera litoralis.</title>
        <authorList>
            <person name="Rahalkar M.C."/>
            <person name="Dhakephalkar P.K."/>
            <person name="Pore S.D."/>
            <person name="Arora P."/>
            <person name="Kapse N.G."/>
            <person name="Pandit P.S."/>
        </authorList>
    </citation>
    <scope>NUCLEOTIDE SEQUENCE [LARGE SCALE GENOMIC DNA]</scope>
    <source>
        <strain evidence="3 4">Dia-1</strain>
    </source>
</reference>
<evidence type="ECO:0000259" key="2">
    <source>
        <dbReference type="Pfam" id="PF00497"/>
    </source>
</evidence>
<keyword evidence="1" id="KW-0732">Signal</keyword>
<dbReference type="Gene3D" id="3.40.190.10">
    <property type="entry name" value="Periplasmic binding protein-like II"/>
    <property type="match status" value="2"/>
</dbReference>
<proteinExistence type="predicted"/>
<feature type="domain" description="Solute-binding protein family 3/N-terminal" evidence="2">
    <location>
        <begin position="2"/>
        <end position="196"/>
    </location>
</feature>
<dbReference type="SUPFAM" id="SSF53850">
    <property type="entry name" value="Periplasmic binding protein-like II"/>
    <property type="match status" value="1"/>
</dbReference>
<evidence type="ECO:0000313" key="3">
    <source>
        <dbReference type="EMBL" id="KJV10361.1"/>
    </source>
</evidence>
<name>A0A0F3IUH7_9PROT</name>
<gene>
    <name evidence="3" type="ORF">VZ95_05440</name>
</gene>
<keyword evidence="4" id="KW-1185">Reference proteome</keyword>
<dbReference type="EMBL" id="LAJY01000108">
    <property type="protein sequence ID" value="KJV10361.1"/>
    <property type="molecule type" value="Genomic_DNA"/>
</dbReference>
<dbReference type="Pfam" id="PF00497">
    <property type="entry name" value="SBP_bac_3"/>
    <property type="match status" value="1"/>
</dbReference>
<evidence type="ECO:0000256" key="1">
    <source>
        <dbReference type="ARBA" id="ARBA00022729"/>
    </source>
</evidence>
<evidence type="ECO:0000313" key="4">
    <source>
        <dbReference type="Proteomes" id="UP000033774"/>
    </source>
</evidence>